<organism evidence="1">
    <name type="scientific">marine metagenome</name>
    <dbReference type="NCBI Taxonomy" id="408172"/>
    <lineage>
        <taxon>unclassified sequences</taxon>
        <taxon>metagenomes</taxon>
        <taxon>ecological metagenomes</taxon>
    </lineage>
</organism>
<proteinExistence type="predicted"/>
<dbReference type="EMBL" id="UINC01166579">
    <property type="protein sequence ID" value="SVD68614.1"/>
    <property type="molecule type" value="Genomic_DNA"/>
</dbReference>
<evidence type="ECO:0000313" key="1">
    <source>
        <dbReference type="EMBL" id="SVD68614.1"/>
    </source>
</evidence>
<reference evidence="1" key="1">
    <citation type="submission" date="2018-05" db="EMBL/GenBank/DDBJ databases">
        <authorList>
            <person name="Lanie J.A."/>
            <person name="Ng W.-L."/>
            <person name="Kazmierczak K.M."/>
            <person name="Andrzejewski T.M."/>
            <person name="Davidsen T.M."/>
            <person name="Wayne K.J."/>
            <person name="Tettelin H."/>
            <person name="Glass J.I."/>
            <person name="Rusch D."/>
            <person name="Podicherti R."/>
            <person name="Tsui H.-C.T."/>
            <person name="Winkler M.E."/>
        </authorList>
    </citation>
    <scope>NUCLEOTIDE SEQUENCE</scope>
</reference>
<protein>
    <submittedName>
        <fullName evidence="1">Uncharacterized protein</fullName>
    </submittedName>
</protein>
<accession>A0A382XCM4</accession>
<name>A0A382XCM4_9ZZZZ</name>
<dbReference type="AlphaFoldDB" id="A0A382XCM4"/>
<sequence>MKRIFGITLITVMMVLRTGNVGNVTTQF</sequence>
<gene>
    <name evidence="1" type="ORF">METZ01_LOCUS421468</name>
</gene>